<sequence length="465" mass="52610">MDDVAAFEEYLHNAPCFKNNRIIPYVYAPEPRKSGTPWMLAVHLGSVGVVEALLKYQDYNDGIFREGWDRVKPMKGESDRQVMRRAIEQRQIEVVRLMIGRPEMTNDEAEECEYSPLLFACRQLRWYQEHQATLDAWVDGLEAIIGLLLDSRANARDEYRKKASRLAVTRGRPPLLRRLIEEGADVNARIAMYDSTGDRDTTLLHIASRYHNVAAVRFLLDERPEGPAMARVRDSRGFLPLPLAAMGSYPGFYEREGRLDDADVAHHAVETIKALLPYNDVDERATDGMTALSLAARYCQQPGARFSPSCYDPVVQLLLDHGANPCDAGADYGDTPLHSAVRSGDRIGAVRLLLLHGARPDVQNHDGDTPFHVAARSCRIRPSSTRPSRQDEWEGFRRREHEKQQEVMRLLLNALGGDGHKNDILDQANHEGETPRRIAQLRAAESERAEKSSLALWARREIEGW</sequence>
<keyword evidence="1" id="KW-0677">Repeat</keyword>
<feature type="repeat" description="ANK" evidence="3">
    <location>
        <begin position="332"/>
        <end position="365"/>
    </location>
</feature>
<comment type="caution">
    <text evidence="4">The sequence shown here is derived from an EMBL/GenBank/DDBJ whole genome shotgun (WGS) entry which is preliminary data.</text>
</comment>
<evidence type="ECO:0000256" key="2">
    <source>
        <dbReference type="ARBA" id="ARBA00023043"/>
    </source>
</evidence>
<organism evidence="4 5">
    <name type="scientific">Apiospora marii</name>
    <dbReference type="NCBI Taxonomy" id="335849"/>
    <lineage>
        <taxon>Eukaryota</taxon>
        <taxon>Fungi</taxon>
        <taxon>Dikarya</taxon>
        <taxon>Ascomycota</taxon>
        <taxon>Pezizomycotina</taxon>
        <taxon>Sordariomycetes</taxon>
        <taxon>Xylariomycetidae</taxon>
        <taxon>Amphisphaeriales</taxon>
        <taxon>Apiosporaceae</taxon>
        <taxon>Apiospora</taxon>
    </lineage>
</organism>
<evidence type="ECO:0000256" key="1">
    <source>
        <dbReference type="ARBA" id="ARBA00022737"/>
    </source>
</evidence>
<dbReference type="Pfam" id="PF12796">
    <property type="entry name" value="Ank_2"/>
    <property type="match status" value="1"/>
</dbReference>
<dbReference type="PROSITE" id="PS50088">
    <property type="entry name" value="ANK_REPEAT"/>
    <property type="match status" value="1"/>
</dbReference>
<accession>A0ABR1SQ95</accession>
<dbReference type="PROSITE" id="PS50297">
    <property type="entry name" value="ANK_REP_REGION"/>
    <property type="match status" value="1"/>
</dbReference>
<evidence type="ECO:0000313" key="4">
    <source>
        <dbReference type="EMBL" id="KAK8036508.1"/>
    </source>
</evidence>
<evidence type="ECO:0000313" key="5">
    <source>
        <dbReference type="Proteomes" id="UP001396898"/>
    </source>
</evidence>
<protein>
    <submittedName>
        <fullName evidence="4">Ankyrin repeat protein</fullName>
    </submittedName>
</protein>
<dbReference type="Gene3D" id="1.25.40.20">
    <property type="entry name" value="Ankyrin repeat-containing domain"/>
    <property type="match status" value="2"/>
</dbReference>
<dbReference type="SMART" id="SM00248">
    <property type="entry name" value="ANK"/>
    <property type="match status" value="6"/>
</dbReference>
<dbReference type="EMBL" id="JAQQWI010000004">
    <property type="protein sequence ID" value="KAK8036508.1"/>
    <property type="molecule type" value="Genomic_DNA"/>
</dbReference>
<dbReference type="Proteomes" id="UP001396898">
    <property type="component" value="Unassembled WGS sequence"/>
</dbReference>
<gene>
    <name evidence="4" type="ORF">PG991_001645</name>
</gene>
<name>A0ABR1SQ95_9PEZI</name>
<dbReference type="InterPro" id="IPR036770">
    <property type="entry name" value="Ankyrin_rpt-contain_sf"/>
</dbReference>
<reference evidence="4 5" key="1">
    <citation type="submission" date="2023-01" db="EMBL/GenBank/DDBJ databases">
        <title>Analysis of 21 Apiospora genomes using comparative genomics revels a genus with tremendous synthesis potential of carbohydrate active enzymes and secondary metabolites.</title>
        <authorList>
            <person name="Sorensen T."/>
        </authorList>
    </citation>
    <scope>NUCLEOTIDE SEQUENCE [LARGE SCALE GENOMIC DNA]</scope>
    <source>
        <strain evidence="4 5">CBS 20057</strain>
    </source>
</reference>
<proteinExistence type="predicted"/>
<keyword evidence="2 3" id="KW-0040">ANK repeat</keyword>
<keyword evidence="5" id="KW-1185">Reference proteome</keyword>
<dbReference type="PANTHER" id="PTHR24198">
    <property type="entry name" value="ANKYRIN REPEAT AND PROTEIN KINASE DOMAIN-CONTAINING PROTEIN"/>
    <property type="match status" value="1"/>
</dbReference>
<dbReference type="SUPFAM" id="SSF48403">
    <property type="entry name" value="Ankyrin repeat"/>
    <property type="match status" value="1"/>
</dbReference>
<evidence type="ECO:0000256" key="3">
    <source>
        <dbReference type="PROSITE-ProRule" id="PRU00023"/>
    </source>
</evidence>
<dbReference type="PANTHER" id="PTHR24198:SF165">
    <property type="entry name" value="ANKYRIN REPEAT-CONTAINING PROTEIN-RELATED"/>
    <property type="match status" value="1"/>
</dbReference>
<dbReference type="InterPro" id="IPR002110">
    <property type="entry name" value="Ankyrin_rpt"/>
</dbReference>